<proteinExistence type="predicted"/>
<organism evidence="1">
    <name type="scientific">Ixodes ricinus</name>
    <name type="common">Common tick</name>
    <name type="synonym">Acarus ricinus</name>
    <dbReference type="NCBI Taxonomy" id="34613"/>
    <lineage>
        <taxon>Eukaryota</taxon>
        <taxon>Metazoa</taxon>
        <taxon>Ecdysozoa</taxon>
        <taxon>Arthropoda</taxon>
        <taxon>Chelicerata</taxon>
        <taxon>Arachnida</taxon>
        <taxon>Acari</taxon>
        <taxon>Parasitiformes</taxon>
        <taxon>Ixodida</taxon>
        <taxon>Ixodoidea</taxon>
        <taxon>Ixodidae</taxon>
        <taxon>Ixodinae</taxon>
        <taxon>Ixodes</taxon>
    </lineage>
</organism>
<dbReference type="AlphaFoldDB" id="A0A6B0UNC3"/>
<protein>
    <submittedName>
        <fullName evidence="1">Putative secreted protein</fullName>
    </submittedName>
</protein>
<reference evidence="1" key="1">
    <citation type="submission" date="2019-12" db="EMBL/GenBank/DDBJ databases">
        <title>An insight into the sialome of adult female Ixodes ricinus ticks feeding for 6 days.</title>
        <authorList>
            <person name="Perner J."/>
            <person name="Ribeiro J.M.C."/>
        </authorList>
    </citation>
    <scope>NUCLEOTIDE SEQUENCE</scope>
    <source>
        <strain evidence="1">Semi-engorged</strain>
        <tissue evidence="1">Salivary glands</tissue>
    </source>
</reference>
<sequence length="121" mass="14335">MLIIGARLVGASRVMASFLKNWCLQVFSTAQKNNVLKSGHTTCKSAKKKDWEDKKYLVKVLRGPHKRKYTFLRDILTLRRKAKVRSRVIELVRDMYCRVFDLNISDPQKRYIRPVIYWTCK</sequence>
<evidence type="ECO:0000313" key="1">
    <source>
        <dbReference type="EMBL" id="MXU91330.1"/>
    </source>
</evidence>
<dbReference type="EMBL" id="GIFC01009247">
    <property type="protein sequence ID" value="MXU91330.1"/>
    <property type="molecule type" value="Transcribed_RNA"/>
</dbReference>
<accession>A0A6B0UNC3</accession>
<name>A0A6B0UNC3_IXORI</name>